<feature type="transmembrane region" description="Helical" evidence="1">
    <location>
        <begin position="53"/>
        <end position="74"/>
    </location>
</feature>
<comment type="caution">
    <text evidence="2">The sequence shown here is derived from an EMBL/GenBank/DDBJ whole genome shotgun (WGS) entry which is preliminary data.</text>
</comment>
<feature type="transmembrane region" description="Helical" evidence="1">
    <location>
        <begin position="28"/>
        <end position="47"/>
    </location>
</feature>
<dbReference type="Proteomes" id="UP000276588">
    <property type="component" value="Unassembled WGS sequence"/>
</dbReference>
<evidence type="ECO:0000313" key="2">
    <source>
        <dbReference type="EMBL" id="RJX42288.1"/>
    </source>
</evidence>
<gene>
    <name evidence="2" type="ORF">DM826_11635</name>
</gene>
<dbReference type="Pfam" id="PF24374">
    <property type="entry name" value="DUF7530"/>
    <property type="match status" value="1"/>
</dbReference>
<feature type="transmembrane region" description="Helical" evidence="1">
    <location>
        <begin position="86"/>
        <end position="112"/>
    </location>
</feature>
<accession>A0A3A6PRU6</accession>
<dbReference type="OrthoDB" id="163266at2157"/>
<feature type="transmembrane region" description="Helical" evidence="1">
    <location>
        <begin position="124"/>
        <end position="145"/>
    </location>
</feature>
<evidence type="ECO:0000256" key="1">
    <source>
        <dbReference type="SAM" id="Phobius"/>
    </source>
</evidence>
<proteinExistence type="predicted"/>
<keyword evidence="1" id="KW-1133">Transmembrane helix</keyword>
<name>A0A3A6PRU6_9EURY</name>
<evidence type="ECO:0000313" key="3">
    <source>
        <dbReference type="Proteomes" id="UP000276588"/>
    </source>
</evidence>
<protein>
    <submittedName>
        <fullName evidence="2">Uncharacterized protein</fullName>
    </submittedName>
</protein>
<dbReference type="AlphaFoldDB" id="A0A3A6PRU6"/>
<organism evidence="2 3">
    <name type="scientific">Halonotius aquaticus</name>
    <dbReference type="NCBI Taxonomy" id="2216978"/>
    <lineage>
        <taxon>Archaea</taxon>
        <taxon>Methanobacteriati</taxon>
        <taxon>Methanobacteriota</taxon>
        <taxon>Stenosarchaea group</taxon>
        <taxon>Halobacteria</taxon>
        <taxon>Halobacteriales</taxon>
        <taxon>Haloferacaceae</taxon>
        <taxon>Halonotius</taxon>
    </lineage>
</organism>
<keyword evidence="3" id="KW-1185">Reference proteome</keyword>
<keyword evidence="1" id="KW-0812">Transmembrane</keyword>
<keyword evidence="1" id="KW-0472">Membrane</keyword>
<sequence length="240" mass="25704">MAKEYGDTWVYEGIVGGLPGIELSNTHAVAIQFGLFQVGIFVFAAIYDLWSAALAGTAAVVVATVGSVAMHRLGTRNRAIDAPAKYYRLLFGSSIEVVLSVLAFIALITHLFVFDVQSPGEPLIATLFGAEPPVVVVYLVLLVAWDLCYRIGTSWWAAVVSLWRALTIACEPGVANQFVRTDLENVGFAFSQVILLPFLLDQPVLLVAVSGHIVAVGVVSAASIWLTRTAADPLLATTRD</sequence>
<feature type="transmembrane region" description="Helical" evidence="1">
    <location>
        <begin position="204"/>
        <end position="226"/>
    </location>
</feature>
<dbReference type="EMBL" id="QKNY01000018">
    <property type="protein sequence ID" value="RJX42288.1"/>
    <property type="molecule type" value="Genomic_DNA"/>
</dbReference>
<reference evidence="2 3" key="1">
    <citation type="submission" date="2018-06" db="EMBL/GenBank/DDBJ databases">
        <title>Halonotius sp. F13-13 a new haloarchaeeon isolated from a solar saltern from Isla Cristina, Huelva, Spain.</title>
        <authorList>
            <person name="Duran-Viseras A."/>
            <person name="Sanchez-Porro C."/>
            <person name="Ventosa A."/>
        </authorList>
    </citation>
    <scope>NUCLEOTIDE SEQUENCE [LARGE SCALE GENOMIC DNA]</scope>
    <source>
        <strain evidence="2 3">F13-13</strain>
    </source>
</reference>
<dbReference type="RefSeq" id="WP_120103596.1">
    <property type="nucleotide sequence ID" value="NZ_QKNY01000018.1"/>
</dbReference>
<dbReference type="InterPro" id="IPR055952">
    <property type="entry name" value="DUF7530"/>
</dbReference>